<dbReference type="EC" id="3.5.4.9" evidence="12"/>
<dbReference type="InterPro" id="IPR036291">
    <property type="entry name" value="NAD(P)-bd_dom_sf"/>
</dbReference>
<keyword evidence="6 12" id="KW-0378">Hydrolase</keyword>
<evidence type="ECO:0000256" key="3">
    <source>
        <dbReference type="ARBA" id="ARBA00022563"/>
    </source>
</evidence>
<dbReference type="FunFam" id="3.40.50.10860:FF:000005">
    <property type="entry name" value="C-1-tetrahydrofolate synthase, cytoplasmic, putative"/>
    <property type="match status" value="1"/>
</dbReference>
<dbReference type="InterPro" id="IPR020631">
    <property type="entry name" value="THF_DH/CycHdrlase_NAD-bd_dom"/>
</dbReference>
<dbReference type="InterPro" id="IPR046346">
    <property type="entry name" value="Aminoacid_DH-like_N_sf"/>
</dbReference>
<keyword evidence="11 12" id="KW-0511">Multifunctional enzyme</keyword>
<dbReference type="HAMAP" id="MF_01576">
    <property type="entry name" value="THF_DHG_CYH"/>
    <property type="match status" value="1"/>
</dbReference>
<feature type="domain" description="Tetrahydrofolate dehydrogenase/cyclohydrolase NAD(P)-binding" evidence="14">
    <location>
        <begin position="138"/>
        <end position="279"/>
    </location>
</feature>
<evidence type="ECO:0000256" key="9">
    <source>
        <dbReference type="ARBA" id="ARBA00023102"/>
    </source>
</evidence>
<evidence type="ECO:0000313" key="15">
    <source>
        <dbReference type="EMBL" id="GEJ58019.1"/>
    </source>
</evidence>
<dbReference type="CDD" id="cd01080">
    <property type="entry name" value="NAD_bind_m-THF_DH_Cyclohyd"/>
    <property type="match status" value="1"/>
</dbReference>
<dbReference type="GO" id="GO:0004477">
    <property type="term" value="F:methenyltetrahydrofolate cyclohydrolase activity"/>
    <property type="evidence" value="ECO:0007669"/>
    <property type="project" value="UniProtKB-UniRule"/>
</dbReference>
<evidence type="ECO:0000256" key="4">
    <source>
        <dbReference type="ARBA" id="ARBA00022605"/>
    </source>
</evidence>
<dbReference type="Pfam" id="PF02882">
    <property type="entry name" value="THF_DHG_CYH_C"/>
    <property type="match status" value="1"/>
</dbReference>
<dbReference type="InterPro" id="IPR020630">
    <property type="entry name" value="THF_DH/CycHdrlase_cat_dom"/>
</dbReference>
<keyword evidence="3 12" id="KW-0554">One-carbon metabolism</keyword>
<dbReference type="NCBIfam" id="NF010783">
    <property type="entry name" value="PRK14186.1"/>
    <property type="match status" value="1"/>
</dbReference>
<dbReference type="Gene3D" id="3.40.50.10860">
    <property type="entry name" value="Leucine Dehydrogenase, chain A, domain 1"/>
    <property type="match status" value="1"/>
</dbReference>
<feature type="domain" description="Tetrahydrofolate dehydrogenase/cyclohydrolase catalytic" evidence="13">
    <location>
        <begin position="5"/>
        <end position="119"/>
    </location>
</feature>
<dbReference type="Pfam" id="PF00763">
    <property type="entry name" value="THF_DHG_CYH"/>
    <property type="match status" value="1"/>
</dbReference>
<evidence type="ECO:0000256" key="5">
    <source>
        <dbReference type="ARBA" id="ARBA00022755"/>
    </source>
</evidence>
<comment type="caution">
    <text evidence="15">The sequence shown here is derived from an EMBL/GenBank/DDBJ whole genome shotgun (WGS) entry which is preliminary data.</text>
</comment>
<evidence type="ECO:0000259" key="13">
    <source>
        <dbReference type="Pfam" id="PF00763"/>
    </source>
</evidence>
<dbReference type="InterPro" id="IPR020867">
    <property type="entry name" value="THF_DH/CycHdrlase_CS"/>
</dbReference>
<comment type="catalytic activity">
    <reaction evidence="12">
        <text>(6R)-5,10-methylene-5,6,7,8-tetrahydrofolate + NADP(+) = (6R)-5,10-methenyltetrahydrofolate + NADPH</text>
        <dbReference type="Rhea" id="RHEA:22812"/>
        <dbReference type="ChEBI" id="CHEBI:15636"/>
        <dbReference type="ChEBI" id="CHEBI:57455"/>
        <dbReference type="ChEBI" id="CHEBI:57783"/>
        <dbReference type="ChEBI" id="CHEBI:58349"/>
        <dbReference type="EC" id="1.5.1.5"/>
    </reaction>
</comment>
<dbReference type="Gene3D" id="3.40.50.720">
    <property type="entry name" value="NAD(P)-binding Rossmann-like Domain"/>
    <property type="match status" value="1"/>
</dbReference>
<keyword evidence="7 12" id="KW-0521">NADP</keyword>
<comment type="caution">
    <text evidence="12">Lacks conserved residue(s) required for the propagation of feature annotation.</text>
</comment>
<keyword evidence="9 12" id="KW-0368">Histidine biosynthesis</keyword>
<dbReference type="GO" id="GO:0000105">
    <property type="term" value="P:L-histidine biosynthetic process"/>
    <property type="evidence" value="ECO:0007669"/>
    <property type="project" value="UniProtKB-KW"/>
</dbReference>
<comment type="pathway">
    <text evidence="1 12">One-carbon metabolism; tetrahydrofolate interconversion.</text>
</comment>
<evidence type="ECO:0000313" key="16">
    <source>
        <dbReference type="Proteomes" id="UP000503640"/>
    </source>
</evidence>
<evidence type="ECO:0000256" key="11">
    <source>
        <dbReference type="ARBA" id="ARBA00023268"/>
    </source>
</evidence>
<name>A0A7I9VPF3_9BACT</name>
<dbReference type="GO" id="GO:0006164">
    <property type="term" value="P:purine nucleotide biosynthetic process"/>
    <property type="evidence" value="ECO:0007669"/>
    <property type="project" value="UniProtKB-KW"/>
</dbReference>
<dbReference type="PROSITE" id="PS00766">
    <property type="entry name" value="THF_DHG_CYH_1"/>
    <property type="match status" value="1"/>
</dbReference>
<dbReference type="GO" id="GO:0035999">
    <property type="term" value="P:tetrahydrofolate interconversion"/>
    <property type="evidence" value="ECO:0007669"/>
    <property type="project" value="UniProtKB-UniRule"/>
</dbReference>
<dbReference type="GO" id="GO:0009086">
    <property type="term" value="P:methionine biosynthetic process"/>
    <property type="evidence" value="ECO:0007669"/>
    <property type="project" value="UniProtKB-KW"/>
</dbReference>
<comment type="subunit">
    <text evidence="2 12">Homodimer.</text>
</comment>
<comment type="function">
    <text evidence="12">Catalyzes the oxidation of 5,10-methylenetetrahydrofolate to 5,10-methenyltetrahydrofolate and then the hydrolysis of 5,10-methenyltetrahydrofolate to 10-formyltetrahydrofolate.</text>
</comment>
<dbReference type="EC" id="1.5.1.5" evidence="12"/>
<keyword evidence="8 12" id="KW-0560">Oxidoreductase</keyword>
<gene>
    <name evidence="15" type="primary">folD2</name>
    <name evidence="12" type="synonym">folD</name>
    <name evidence="15" type="ORF">AMYX_27600</name>
</gene>
<comment type="catalytic activity">
    <reaction evidence="12">
        <text>(6R)-5,10-methenyltetrahydrofolate + H2O = (6R)-10-formyltetrahydrofolate + H(+)</text>
        <dbReference type="Rhea" id="RHEA:23700"/>
        <dbReference type="ChEBI" id="CHEBI:15377"/>
        <dbReference type="ChEBI" id="CHEBI:15378"/>
        <dbReference type="ChEBI" id="CHEBI:57455"/>
        <dbReference type="ChEBI" id="CHEBI:195366"/>
        <dbReference type="EC" id="3.5.4.9"/>
    </reaction>
</comment>
<dbReference type="PANTHER" id="PTHR48099:SF5">
    <property type="entry name" value="C-1-TETRAHYDROFOLATE SYNTHASE, CYTOPLASMIC"/>
    <property type="match status" value="1"/>
</dbReference>
<dbReference type="UniPathway" id="UPA00193"/>
<dbReference type="EMBL" id="BJTG01000006">
    <property type="protein sequence ID" value="GEJ58019.1"/>
    <property type="molecule type" value="Genomic_DNA"/>
</dbReference>
<sequence length="283" mass="29396">MAQLIDGKAIAAQVRGEVARAVKELAPTGLVPGLTVVRVGDDPASAVYVRGKRKDSEEVGFRSVEHHLPATATQPEILALVAKLNADPLVHGILVQLPLPKGVDERAVLEAIDPRKDADGFHPYNVGALSIGIPGPRPCTPAGVMRLLREAGCDPKGKRALVVGRSNIVGKPMAMMLLEAHATVTVAHSRTADLPAEVGRADVLVAAIGKAELVKGAWVKPGAVVIDVGMNRLAGGKLVGDVEFAAAAERASAITPVPGGVGPMTRAMLLVNTLELARASVRR</sequence>
<keyword evidence="16" id="KW-1185">Reference proteome</keyword>
<dbReference type="PRINTS" id="PR00085">
    <property type="entry name" value="THFDHDRGNASE"/>
</dbReference>
<proteinExistence type="inferred from homology"/>
<accession>A0A7I9VPF3</accession>
<dbReference type="GO" id="GO:0005829">
    <property type="term" value="C:cytosol"/>
    <property type="evidence" value="ECO:0007669"/>
    <property type="project" value="TreeGrafter"/>
</dbReference>
<dbReference type="SUPFAM" id="SSF53223">
    <property type="entry name" value="Aminoacid dehydrogenase-like, N-terminal domain"/>
    <property type="match status" value="1"/>
</dbReference>
<dbReference type="AlphaFoldDB" id="A0A7I9VPF3"/>
<dbReference type="SUPFAM" id="SSF51735">
    <property type="entry name" value="NAD(P)-binding Rossmann-fold domains"/>
    <property type="match status" value="1"/>
</dbReference>
<protein>
    <recommendedName>
        <fullName evidence="12">Bifunctional protein FolD</fullName>
    </recommendedName>
    <domain>
        <recommendedName>
            <fullName evidence="12">Methylenetetrahydrofolate dehydrogenase</fullName>
            <ecNumber evidence="12">1.5.1.5</ecNumber>
        </recommendedName>
    </domain>
    <domain>
        <recommendedName>
            <fullName evidence="12">Methenyltetrahydrofolate cyclohydrolase</fullName>
            <ecNumber evidence="12">3.5.4.9</ecNumber>
        </recommendedName>
    </domain>
</protein>
<evidence type="ECO:0000256" key="10">
    <source>
        <dbReference type="ARBA" id="ARBA00023167"/>
    </source>
</evidence>
<evidence type="ECO:0000256" key="6">
    <source>
        <dbReference type="ARBA" id="ARBA00022801"/>
    </source>
</evidence>
<evidence type="ECO:0000259" key="14">
    <source>
        <dbReference type="Pfam" id="PF02882"/>
    </source>
</evidence>
<evidence type="ECO:0000256" key="12">
    <source>
        <dbReference type="HAMAP-Rule" id="MF_01576"/>
    </source>
</evidence>
<dbReference type="RefSeq" id="WP_176066157.1">
    <property type="nucleotide sequence ID" value="NZ_BJTG01000006.1"/>
</dbReference>
<organism evidence="15 16">
    <name type="scientific">Anaeromyxobacter diazotrophicus</name>
    <dbReference type="NCBI Taxonomy" id="2590199"/>
    <lineage>
        <taxon>Bacteria</taxon>
        <taxon>Pseudomonadati</taxon>
        <taxon>Myxococcota</taxon>
        <taxon>Myxococcia</taxon>
        <taxon>Myxococcales</taxon>
        <taxon>Cystobacterineae</taxon>
        <taxon>Anaeromyxobacteraceae</taxon>
        <taxon>Anaeromyxobacter</taxon>
    </lineage>
</organism>
<dbReference type="FunFam" id="3.40.50.720:FF:000006">
    <property type="entry name" value="Bifunctional protein FolD"/>
    <property type="match status" value="1"/>
</dbReference>
<dbReference type="Proteomes" id="UP000503640">
    <property type="component" value="Unassembled WGS sequence"/>
</dbReference>
<evidence type="ECO:0000256" key="2">
    <source>
        <dbReference type="ARBA" id="ARBA00011738"/>
    </source>
</evidence>
<dbReference type="PANTHER" id="PTHR48099">
    <property type="entry name" value="C-1-TETRAHYDROFOLATE SYNTHASE, CYTOPLASMIC-RELATED"/>
    <property type="match status" value="1"/>
</dbReference>
<dbReference type="GO" id="GO:0004488">
    <property type="term" value="F:methylenetetrahydrofolate dehydrogenase (NADP+) activity"/>
    <property type="evidence" value="ECO:0007669"/>
    <property type="project" value="UniProtKB-UniRule"/>
</dbReference>
<keyword evidence="4 12" id="KW-0028">Amino-acid biosynthesis</keyword>
<dbReference type="NCBIfam" id="NF008058">
    <property type="entry name" value="PRK10792.1"/>
    <property type="match status" value="1"/>
</dbReference>
<evidence type="ECO:0000256" key="7">
    <source>
        <dbReference type="ARBA" id="ARBA00022857"/>
    </source>
</evidence>
<comment type="similarity">
    <text evidence="12">Belongs to the tetrahydrofolate dehydrogenase/cyclohydrolase family.</text>
</comment>
<keyword evidence="10 12" id="KW-0486">Methionine biosynthesis</keyword>
<evidence type="ECO:0000256" key="1">
    <source>
        <dbReference type="ARBA" id="ARBA00004777"/>
    </source>
</evidence>
<feature type="binding site" evidence="12">
    <location>
        <begin position="164"/>
        <end position="166"/>
    </location>
    <ligand>
        <name>NADP(+)</name>
        <dbReference type="ChEBI" id="CHEBI:58349"/>
    </ligand>
</feature>
<evidence type="ECO:0000256" key="8">
    <source>
        <dbReference type="ARBA" id="ARBA00023002"/>
    </source>
</evidence>
<keyword evidence="5 12" id="KW-0658">Purine biosynthesis</keyword>
<dbReference type="InterPro" id="IPR000672">
    <property type="entry name" value="THF_DH/CycHdrlase"/>
</dbReference>
<reference evidence="16" key="1">
    <citation type="journal article" date="2020" name="Appl. Environ. Microbiol.">
        <title>Diazotrophic Anaeromyxobacter Isolates from Soils.</title>
        <authorList>
            <person name="Masuda Y."/>
            <person name="Yamanaka H."/>
            <person name="Xu Z.X."/>
            <person name="Shiratori Y."/>
            <person name="Aono T."/>
            <person name="Amachi S."/>
            <person name="Senoo K."/>
            <person name="Itoh H."/>
        </authorList>
    </citation>
    <scope>NUCLEOTIDE SEQUENCE [LARGE SCALE GENOMIC DNA]</scope>
    <source>
        <strain evidence="16">R267</strain>
    </source>
</reference>